<dbReference type="PANTHER" id="PTHR43309:SF3">
    <property type="entry name" value="5-OXOPROLINASE SUBUNIT C"/>
    <property type="match status" value="1"/>
</dbReference>
<dbReference type="SMART" id="SM00797">
    <property type="entry name" value="AHS2"/>
    <property type="match status" value="1"/>
</dbReference>
<evidence type="ECO:0000313" key="7">
    <source>
        <dbReference type="Proteomes" id="UP000175993"/>
    </source>
</evidence>
<reference evidence="6 7" key="1">
    <citation type="submission" date="2019-11" db="EMBL/GenBank/DDBJ databases">
        <title>Whole-genome sequencing of Allorhizobium vitis.</title>
        <authorList>
            <person name="Gan H.M."/>
            <person name="Savka M.A."/>
        </authorList>
    </citation>
    <scope>NUCLEOTIDE SEQUENCE [LARGE SCALE GENOMIC DNA]</scope>
    <source>
        <strain evidence="6 7">AB4</strain>
    </source>
</reference>
<dbReference type="InterPro" id="IPR052708">
    <property type="entry name" value="PxpC"/>
</dbReference>
<gene>
    <name evidence="6" type="ORF">BBI04_021215</name>
</gene>
<dbReference type="Gene3D" id="3.30.1360.40">
    <property type="match status" value="1"/>
</dbReference>
<evidence type="ECO:0000259" key="5">
    <source>
        <dbReference type="SMART" id="SM00797"/>
    </source>
</evidence>
<dbReference type="AlphaFoldDB" id="A0ABD6GK20"/>
<organism evidence="6 7">
    <name type="scientific">Agrobacterium vitis</name>
    <name type="common">Rhizobium vitis</name>
    <dbReference type="NCBI Taxonomy" id="373"/>
    <lineage>
        <taxon>Bacteria</taxon>
        <taxon>Pseudomonadati</taxon>
        <taxon>Pseudomonadota</taxon>
        <taxon>Alphaproteobacteria</taxon>
        <taxon>Hyphomicrobiales</taxon>
        <taxon>Rhizobiaceae</taxon>
        <taxon>Rhizobium/Agrobacterium group</taxon>
        <taxon>Agrobacterium</taxon>
    </lineage>
</organism>
<evidence type="ECO:0000313" key="6">
    <source>
        <dbReference type="EMBL" id="MUP07312.1"/>
    </source>
</evidence>
<name>A0ABD6GK20_AGRVI</name>
<dbReference type="InterPro" id="IPR003778">
    <property type="entry name" value="CT_A_B"/>
</dbReference>
<dbReference type="Pfam" id="PF02682">
    <property type="entry name" value="CT_C_D"/>
    <property type="match status" value="1"/>
</dbReference>
<dbReference type="PANTHER" id="PTHR43309">
    <property type="entry name" value="5-OXOPROLINASE SUBUNIT C"/>
    <property type="match status" value="1"/>
</dbReference>
<dbReference type="GO" id="GO:0005524">
    <property type="term" value="F:ATP binding"/>
    <property type="evidence" value="ECO:0007669"/>
    <property type="project" value="UniProtKB-KW"/>
</dbReference>
<feature type="domain" description="Carboxyltransferase" evidence="4">
    <location>
        <begin position="1"/>
        <end position="191"/>
    </location>
</feature>
<dbReference type="Proteomes" id="UP000175993">
    <property type="component" value="Unassembled WGS sequence"/>
</dbReference>
<accession>A0ABD6GK20</accession>
<keyword evidence="1" id="KW-0547">Nucleotide-binding</keyword>
<dbReference type="InterPro" id="IPR029000">
    <property type="entry name" value="Cyclophilin-like_dom_sf"/>
</dbReference>
<dbReference type="SUPFAM" id="SSF50891">
    <property type="entry name" value="Cyclophilin-like"/>
    <property type="match status" value="2"/>
</dbReference>
<dbReference type="SMART" id="SM00796">
    <property type="entry name" value="AHS1"/>
    <property type="match status" value="1"/>
</dbReference>
<dbReference type="InterPro" id="IPR003833">
    <property type="entry name" value="CT_C_D"/>
</dbReference>
<dbReference type="Gene3D" id="2.40.100.10">
    <property type="entry name" value="Cyclophilin-like"/>
    <property type="match status" value="2"/>
</dbReference>
<dbReference type="Pfam" id="PF02626">
    <property type="entry name" value="CT_A_B"/>
    <property type="match status" value="1"/>
</dbReference>
<proteinExistence type="predicted"/>
<feature type="domain" description="Carboxyltransferase" evidence="5">
    <location>
        <begin position="255"/>
        <end position="536"/>
    </location>
</feature>
<keyword evidence="2" id="KW-0378">Hydrolase</keyword>
<sequence length="545" mass="57057">MRFLPVSLTTMLVELADLDETLALFASLQASPVPGIDEMVPAARTLMIRFRPQTIRAEALAAEVSTRDLSAKLAPSDHLVEIPVDYDGEDLADVAELTGLAVEEVIRRHTESTFTVAFCGFAPGFGYLVGGDPALHVPRRKSPRTRIPAGAVALAGAFSGVYPQASPGGWQIIGVTPVKMWDLSRDPPALFQPGYQVRFTDMAKAVHSVAVTVSAAAPANPADELSDVDGAPHFTVLAAPMPAVFQDLGRLGQTGQGVSASGALDQGALKAANRVVGNPSDFPCLEITLGGFSFESDRRAVIALTGAPCPVTIRDTSGRVTQAETYQPISLEPGDTISLGQPPQGMRSYLAVRGGFAVQPVLGSYATDTLAVVGPEAVTAGTVLTLKGSSEGLTSVSLHESPLQTLPSAGDIVTLDVVLGPRTDWFTERGLATLTDQLWQVTPQSSRVGIRLAGDMPLERIDSAELPSEGTATGAIQVPHSGQPVLFLADHPLTGGYPVIGTVAEYHLDLAVQIPINARIRFRPIAPFADIAPAPTPVLGPAANA</sequence>
<evidence type="ECO:0000259" key="4">
    <source>
        <dbReference type="SMART" id="SM00796"/>
    </source>
</evidence>
<evidence type="ECO:0000256" key="1">
    <source>
        <dbReference type="ARBA" id="ARBA00022741"/>
    </source>
</evidence>
<comment type="caution">
    <text evidence="6">The sequence shown here is derived from an EMBL/GenBank/DDBJ whole genome shotgun (WGS) entry which is preliminary data.</text>
</comment>
<dbReference type="EMBL" id="MBEV02000014">
    <property type="protein sequence ID" value="MUP07312.1"/>
    <property type="molecule type" value="Genomic_DNA"/>
</dbReference>
<dbReference type="GO" id="GO:0016787">
    <property type="term" value="F:hydrolase activity"/>
    <property type="evidence" value="ECO:0007669"/>
    <property type="project" value="UniProtKB-KW"/>
</dbReference>
<evidence type="ECO:0000256" key="2">
    <source>
        <dbReference type="ARBA" id="ARBA00022801"/>
    </source>
</evidence>
<protein>
    <submittedName>
        <fullName evidence="6">5-oxoprolinase/urea amidolyase family protein</fullName>
    </submittedName>
</protein>
<keyword evidence="3" id="KW-0067">ATP-binding</keyword>
<dbReference type="SUPFAM" id="SSF160467">
    <property type="entry name" value="PH0987 N-terminal domain-like"/>
    <property type="match status" value="1"/>
</dbReference>
<dbReference type="NCBIfam" id="TIGR00724">
    <property type="entry name" value="urea_amlyse_rel"/>
    <property type="match status" value="1"/>
</dbReference>
<dbReference type="RefSeq" id="WP_070164468.1">
    <property type="nucleotide sequence ID" value="NZ_CP118260.1"/>
</dbReference>
<evidence type="ECO:0000256" key="3">
    <source>
        <dbReference type="ARBA" id="ARBA00022840"/>
    </source>
</evidence>